<dbReference type="EMBL" id="JASPKZ010000467">
    <property type="protein sequence ID" value="KAJ9599848.1"/>
    <property type="molecule type" value="Genomic_DNA"/>
</dbReference>
<dbReference type="InterPro" id="IPR050866">
    <property type="entry name" value="CNG_cation_channel"/>
</dbReference>
<dbReference type="Proteomes" id="UP001233999">
    <property type="component" value="Unassembled WGS sequence"/>
</dbReference>
<proteinExistence type="predicted"/>
<dbReference type="InterPro" id="IPR014710">
    <property type="entry name" value="RmlC-like_jellyroll"/>
</dbReference>
<keyword evidence="1" id="KW-0407">Ion channel</keyword>
<keyword evidence="1" id="KW-1071">Ligand-gated ion channel</keyword>
<gene>
    <name evidence="3" type="ORF">L9F63_009888</name>
</gene>
<accession>A0AAD8ERB6</accession>
<name>A0AAD8ERB6_DIPPU</name>
<dbReference type="PROSITE" id="PS50042">
    <property type="entry name" value="CNMP_BINDING_3"/>
    <property type="match status" value="1"/>
</dbReference>
<dbReference type="SMART" id="SM00100">
    <property type="entry name" value="cNMP"/>
    <property type="match status" value="1"/>
</dbReference>
<reference evidence="3" key="2">
    <citation type="submission" date="2023-05" db="EMBL/GenBank/DDBJ databases">
        <authorList>
            <person name="Fouks B."/>
        </authorList>
    </citation>
    <scope>NUCLEOTIDE SEQUENCE</scope>
    <source>
        <strain evidence="3">Stay&amp;Tobe</strain>
        <tissue evidence="3">Testes</tissue>
    </source>
</reference>
<dbReference type="AlphaFoldDB" id="A0AAD8ERB6"/>
<protein>
    <recommendedName>
        <fullName evidence="2">Cyclic nucleotide-binding domain-containing protein</fullName>
    </recommendedName>
</protein>
<evidence type="ECO:0000256" key="1">
    <source>
        <dbReference type="ARBA" id="ARBA00023286"/>
    </source>
</evidence>
<sequence>MKKNNSSVSVKSKLWFYVLLLWDYQRGRQYPKLLINAPDYFKEKVNMCIYSQQLRECYIFSKCEDDLIRQIVSKMEELTFFPGNYITYEGDMDETMYFIYRGKVEMYREEELSATFIDVLQEGQAFGLSQGLFRSMPQEYTYCAKTYVVILSLRRSTWEYLLEYFPASKKSIFEWFEV</sequence>
<dbReference type="PANTHER" id="PTHR45638:SF11">
    <property type="entry name" value="CYCLIC NUCLEOTIDE-GATED CATION CHANNEL SUBUNIT A"/>
    <property type="match status" value="1"/>
</dbReference>
<evidence type="ECO:0000313" key="3">
    <source>
        <dbReference type="EMBL" id="KAJ9599848.1"/>
    </source>
</evidence>
<comment type="caution">
    <text evidence="3">The sequence shown here is derived from an EMBL/GenBank/DDBJ whole genome shotgun (WGS) entry which is preliminary data.</text>
</comment>
<dbReference type="SUPFAM" id="SSF51206">
    <property type="entry name" value="cAMP-binding domain-like"/>
    <property type="match status" value="1"/>
</dbReference>
<evidence type="ECO:0000259" key="2">
    <source>
        <dbReference type="PROSITE" id="PS50042"/>
    </source>
</evidence>
<dbReference type="InterPro" id="IPR000595">
    <property type="entry name" value="cNMP-bd_dom"/>
</dbReference>
<evidence type="ECO:0000313" key="4">
    <source>
        <dbReference type="Proteomes" id="UP001233999"/>
    </source>
</evidence>
<keyword evidence="1" id="KW-0813">Transport</keyword>
<keyword evidence="4" id="KW-1185">Reference proteome</keyword>
<dbReference type="PANTHER" id="PTHR45638">
    <property type="entry name" value="CYCLIC NUCLEOTIDE-GATED CATION CHANNEL SUBUNIT A"/>
    <property type="match status" value="1"/>
</dbReference>
<reference evidence="3" key="1">
    <citation type="journal article" date="2023" name="IScience">
        <title>Live-bearing cockroach genome reveals convergent evolutionary mechanisms linked to viviparity in insects and beyond.</title>
        <authorList>
            <person name="Fouks B."/>
            <person name="Harrison M.C."/>
            <person name="Mikhailova A.A."/>
            <person name="Marchal E."/>
            <person name="English S."/>
            <person name="Carruthers M."/>
            <person name="Jennings E.C."/>
            <person name="Chiamaka E.L."/>
            <person name="Frigard R.A."/>
            <person name="Pippel M."/>
            <person name="Attardo G.M."/>
            <person name="Benoit J.B."/>
            <person name="Bornberg-Bauer E."/>
            <person name="Tobe S.S."/>
        </authorList>
    </citation>
    <scope>NUCLEOTIDE SEQUENCE</scope>
    <source>
        <strain evidence="3">Stay&amp;Tobe</strain>
    </source>
</reference>
<organism evidence="3 4">
    <name type="scientific">Diploptera punctata</name>
    <name type="common">Pacific beetle cockroach</name>
    <dbReference type="NCBI Taxonomy" id="6984"/>
    <lineage>
        <taxon>Eukaryota</taxon>
        <taxon>Metazoa</taxon>
        <taxon>Ecdysozoa</taxon>
        <taxon>Arthropoda</taxon>
        <taxon>Hexapoda</taxon>
        <taxon>Insecta</taxon>
        <taxon>Pterygota</taxon>
        <taxon>Neoptera</taxon>
        <taxon>Polyneoptera</taxon>
        <taxon>Dictyoptera</taxon>
        <taxon>Blattodea</taxon>
        <taxon>Blaberoidea</taxon>
        <taxon>Blaberidae</taxon>
        <taxon>Diplopterinae</taxon>
        <taxon>Diploptera</taxon>
    </lineage>
</organism>
<dbReference type="Gene3D" id="2.60.120.10">
    <property type="entry name" value="Jelly Rolls"/>
    <property type="match status" value="1"/>
</dbReference>
<dbReference type="InterPro" id="IPR018490">
    <property type="entry name" value="cNMP-bd_dom_sf"/>
</dbReference>
<dbReference type="GO" id="GO:0044877">
    <property type="term" value="F:protein-containing complex binding"/>
    <property type="evidence" value="ECO:0007669"/>
    <property type="project" value="TreeGrafter"/>
</dbReference>
<dbReference type="Pfam" id="PF00027">
    <property type="entry name" value="cNMP_binding"/>
    <property type="match status" value="1"/>
</dbReference>
<feature type="domain" description="Cyclic nucleotide-binding" evidence="2">
    <location>
        <begin position="59"/>
        <end position="178"/>
    </location>
</feature>
<keyword evidence="1" id="KW-0406">Ion transport</keyword>
<dbReference type="CDD" id="cd00038">
    <property type="entry name" value="CAP_ED"/>
    <property type="match status" value="1"/>
</dbReference>
<dbReference type="GO" id="GO:0005221">
    <property type="term" value="F:intracellularly cyclic nucleotide-activated monoatomic cation channel activity"/>
    <property type="evidence" value="ECO:0007669"/>
    <property type="project" value="InterPro"/>
</dbReference>